<gene>
    <name evidence="2" type="ordered locus">RPB_0485</name>
</gene>
<dbReference type="PANTHER" id="PTHR12843:SF5">
    <property type="entry name" value="EEF1A LYSINE METHYLTRANSFERASE 2"/>
    <property type="match status" value="1"/>
</dbReference>
<feature type="domain" description="Methyltransferase" evidence="1">
    <location>
        <begin position="49"/>
        <end position="144"/>
    </location>
</feature>
<dbReference type="HOGENOM" id="CLU_082414_0_0_5"/>
<dbReference type="STRING" id="316058.RPB_0485"/>
<accession>Q2J2W4</accession>
<evidence type="ECO:0000259" key="1">
    <source>
        <dbReference type="Pfam" id="PF13649"/>
    </source>
</evidence>
<dbReference type="Pfam" id="PF13649">
    <property type="entry name" value="Methyltransf_25"/>
    <property type="match status" value="1"/>
</dbReference>
<proteinExistence type="predicted"/>
<keyword evidence="3" id="KW-1185">Reference proteome</keyword>
<dbReference type="EMBL" id="CP000250">
    <property type="protein sequence ID" value="ABD05196.1"/>
    <property type="molecule type" value="Genomic_DNA"/>
</dbReference>
<name>Q2J2W4_RHOP2</name>
<dbReference type="InterPro" id="IPR041698">
    <property type="entry name" value="Methyltransf_25"/>
</dbReference>
<dbReference type="AlphaFoldDB" id="Q2J2W4"/>
<dbReference type="Proteomes" id="UP000008809">
    <property type="component" value="Chromosome"/>
</dbReference>
<organism evidence="2 3">
    <name type="scientific">Rhodopseudomonas palustris (strain HaA2)</name>
    <dbReference type="NCBI Taxonomy" id="316058"/>
    <lineage>
        <taxon>Bacteria</taxon>
        <taxon>Pseudomonadati</taxon>
        <taxon>Pseudomonadota</taxon>
        <taxon>Alphaproteobacteria</taxon>
        <taxon>Hyphomicrobiales</taxon>
        <taxon>Nitrobacteraceae</taxon>
        <taxon>Rhodopseudomonas</taxon>
    </lineage>
</organism>
<dbReference type="SUPFAM" id="SSF53335">
    <property type="entry name" value="S-adenosyl-L-methionine-dependent methyltransferases"/>
    <property type="match status" value="1"/>
</dbReference>
<dbReference type="Gene3D" id="3.40.50.150">
    <property type="entry name" value="Vaccinia Virus protein VP39"/>
    <property type="match status" value="1"/>
</dbReference>
<sequence>MDRLGRVGALLQPEQRRNEVGSKVSWFQETPASSLALIDGLPLTASSPIVDIGGGASRLVDHLLARDHRDITVLDLSEAALAAARARLGAHADRVHWIVADVTTWRPMRRYALWHDRAAFHFLTEQSQRDAYRARLNDALEPGGHVVIGTFAPDGPERCSGLPVVRYDADGLHHVFGSDYALIESRLDSHATPWGSDQTFQFVTLRRRI</sequence>
<reference evidence="2 3" key="1">
    <citation type="submission" date="2006-01" db="EMBL/GenBank/DDBJ databases">
        <title>Complete sequence of Rhodopseudomonas palustris HaA2.</title>
        <authorList>
            <consortium name="US DOE Joint Genome Institute"/>
            <person name="Copeland A."/>
            <person name="Lucas S."/>
            <person name="Lapidus A."/>
            <person name="Barry K."/>
            <person name="Detter J.C."/>
            <person name="Glavina T."/>
            <person name="Hammon N."/>
            <person name="Israni S."/>
            <person name="Pitluck S."/>
            <person name="Chain P."/>
            <person name="Malfatti S."/>
            <person name="Shin M."/>
            <person name="Vergez L."/>
            <person name="Schmutz J."/>
            <person name="Larimer F."/>
            <person name="Land M."/>
            <person name="Hauser L."/>
            <person name="Pelletier D.A."/>
            <person name="Kyrpides N."/>
            <person name="Anderson I."/>
            <person name="Oda Y."/>
            <person name="Harwood C.S."/>
            <person name="Richardson P."/>
        </authorList>
    </citation>
    <scope>NUCLEOTIDE SEQUENCE [LARGE SCALE GENOMIC DNA]</scope>
    <source>
        <strain evidence="2 3">HaA2</strain>
    </source>
</reference>
<evidence type="ECO:0000313" key="2">
    <source>
        <dbReference type="EMBL" id="ABD05196.1"/>
    </source>
</evidence>
<dbReference type="KEGG" id="rpb:RPB_0485"/>
<evidence type="ECO:0000313" key="3">
    <source>
        <dbReference type="Proteomes" id="UP000008809"/>
    </source>
</evidence>
<dbReference type="InterPro" id="IPR029063">
    <property type="entry name" value="SAM-dependent_MTases_sf"/>
</dbReference>
<dbReference type="eggNOG" id="COG4106">
    <property type="taxonomic scope" value="Bacteria"/>
</dbReference>
<dbReference type="CDD" id="cd02440">
    <property type="entry name" value="AdoMet_MTases"/>
    <property type="match status" value="1"/>
</dbReference>
<dbReference type="PANTHER" id="PTHR12843">
    <property type="entry name" value="PROTEIN-LYSINE N-METHYLTRANSFERASE METTL10"/>
    <property type="match status" value="1"/>
</dbReference>
<protein>
    <submittedName>
        <fullName evidence="2">SAM binding protein</fullName>
    </submittedName>
</protein>